<reference evidence="1" key="1">
    <citation type="submission" date="2021-04" db="EMBL/GenBank/DDBJ databases">
        <title>Genome based classification of Actinospica acidithermotolerans sp. nov., an actinobacterium isolated from an Indonesian hot spring.</title>
        <authorList>
            <person name="Kusuma A.B."/>
            <person name="Putra K.E."/>
            <person name="Nafisah S."/>
            <person name="Loh J."/>
            <person name="Nouioui I."/>
            <person name="Goodfellow M."/>
        </authorList>
    </citation>
    <scope>NUCLEOTIDE SEQUENCE</scope>
    <source>
        <strain evidence="1">CSCA 57</strain>
    </source>
</reference>
<dbReference type="EMBL" id="JAGSOG010000100">
    <property type="protein sequence ID" value="MBR7835568.1"/>
    <property type="molecule type" value="Genomic_DNA"/>
</dbReference>
<evidence type="ECO:0008006" key="3">
    <source>
        <dbReference type="Google" id="ProtNLM"/>
    </source>
</evidence>
<dbReference type="RefSeq" id="WP_212530060.1">
    <property type="nucleotide sequence ID" value="NZ_JAGSOG010000100.1"/>
</dbReference>
<organism evidence="1 2">
    <name type="scientific">Actinospica durhamensis</name>
    <dbReference type="NCBI Taxonomy" id="1508375"/>
    <lineage>
        <taxon>Bacteria</taxon>
        <taxon>Bacillati</taxon>
        <taxon>Actinomycetota</taxon>
        <taxon>Actinomycetes</taxon>
        <taxon>Catenulisporales</taxon>
        <taxon>Actinospicaceae</taxon>
        <taxon>Actinospica</taxon>
    </lineage>
</organism>
<keyword evidence="2" id="KW-1185">Reference proteome</keyword>
<accession>A0A941ER03</accession>
<sequence>MVDTTPPGHAVLLAQFPELADYARPALRLHPRRGHPSAATSSVGGPLLWPVDEPWPTCDGSDHDVADGSTAGPFDEPVVMASVLQLYRRDLPAGILPAPGWEFPDGTDLLQVLWCPNLHMDTYGPRVRVFWRIAAHVHTARVANPTLNTSSENLGIDNLAPHPCVIHPETVVDFPPIARVQGDGCADPEFLYGVLPAPLEQACLAWTVDGALPDEESWNSDRGYRCQARVPGWKLGGWIRDAGFYPEPSQYCDCGAPAFSLLDTTFEGLDGPWQPVAEPEISWSDLDDGEWDGQRSPGIWGGRNGDLWLLACSADSSHTIRAQVE</sequence>
<protein>
    <recommendedName>
        <fullName evidence="3">DUF1963 domain-containing protein</fullName>
    </recommendedName>
</protein>
<evidence type="ECO:0000313" key="1">
    <source>
        <dbReference type="EMBL" id="MBR7835568.1"/>
    </source>
</evidence>
<name>A0A941ER03_9ACTN</name>
<dbReference type="Proteomes" id="UP000675781">
    <property type="component" value="Unassembled WGS sequence"/>
</dbReference>
<comment type="caution">
    <text evidence="1">The sequence shown here is derived from an EMBL/GenBank/DDBJ whole genome shotgun (WGS) entry which is preliminary data.</text>
</comment>
<dbReference type="Gene3D" id="2.30.320.10">
    <property type="entry name" value="YwqG-like"/>
    <property type="match status" value="1"/>
</dbReference>
<dbReference type="AlphaFoldDB" id="A0A941ER03"/>
<proteinExistence type="predicted"/>
<evidence type="ECO:0000313" key="2">
    <source>
        <dbReference type="Proteomes" id="UP000675781"/>
    </source>
</evidence>
<gene>
    <name evidence="1" type="ORF">KDL01_20000</name>
</gene>